<gene>
    <name evidence="1" type="ORF">EVOR1521_LOCUS19787</name>
</gene>
<name>A0AA36IYR5_9DINO</name>
<dbReference type="AlphaFoldDB" id="A0AA36IYR5"/>
<keyword evidence="2" id="KW-1185">Reference proteome</keyword>
<accession>A0AA36IYR5</accession>
<reference evidence="1" key="1">
    <citation type="submission" date="2023-08" db="EMBL/GenBank/DDBJ databases">
        <authorList>
            <person name="Chen Y."/>
            <person name="Shah S."/>
            <person name="Dougan E. K."/>
            <person name="Thang M."/>
            <person name="Chan C."/>
        </authorList>
    </citation>
    <scope>NUCLEOTIDE SEQUENCE</scope>
</reference>
<evidence type="ECO:0000313" key="1">
    <source>
        <dbReference type="EMBL" id="CAJ1395338.1"/>
    </source>
</evidence>
<sequence>MEAAGNSALGQLEEFAPQGTSNVVRGRATTASLRRPFLGAAGGRTALAQWKCQELSNAAWAFATLLAYGTPLVAAIADSAMGQLEKPSARHSANLAWALATLELRREPPLAAAGHAAATAELSPLSLASTAWARVCFGMAGTAPSRLTARRLFASPVDEGVATMAVWTLSRLEDLTLAFQLVDSATWRITPLTLSPLLEACEQRNLPELELRVLRLLAHGELKPVVEEAIRLRMVQMRCTEEEKNGSCRFA</sequence>
<evidence type="ECO:0000313" key="2">
    <source>
        <dbReference type="Proteomes" id="UP001178507"/>
    </source>
</evidence>
<dbReference type="EMBL" id="CAUJNA010003124">
    <property type="protein sequence ID" value="CAJ1395338.1"/>
    <property type="molecule type" value="Genomic_DNA"/>
</dbReference>
<protein>
    <submittedName>
        <fullName evidence="1">Uncharacterized protein</fullName>
    </submittedName>
</protein>
<organism evidence="1 2">
    <name type="scientific">Effrenium voratum</name>
    <dbReference type="NCBI Taxonomy" id="2562239"/>
    <lineage>
        <taxon>Eukaryota</taxon>
        <taxon>Sar</taxon>
        <taxon>Alveolata</taxon>
        <taxon>Dinophyceae</taxon>
        <taxon>Suessiales</taxon>
        <taxon>Symbiodiniaceae</taxon>
        <taxon>Effrenium</taxon>
    </lineage>
</organism>
<proteinExistence type="predicted"/>
<comment type="caution">
    <text evidence="1">The sequence shown here is derived from an EMBL/GenBank/DDBJ whole genome shotgun (WGS) entry which is preliminary data.</text>
</comment>
<dbReference type="Proteomes" id="UP001178507">
    <property type="component" value="Unassembled WGS sequence"/>
</dbReference>